<gene>
    <name evidence="1" type="ORF">A8C52_03195</name>
</gene>
<organism evidence="1 2">
    <name type="scientific">Ligilactobacillus salivarius</name>
    <dbReference type="NCBI Taxonomy" id="1624"/>
    <lineage>
        <taxon>Bacteria</taxon>
        <taxon>Bacillati</taxon>
        <taxon>Bacillota</taxon>
        <taxon>Bacilli</taxon>
        <taxon>Lactobacillales</taxon>
        <taxon>Lactobacillaceae</taxon>
        <taxon>Ligilactobacillus</taxon>
    </lineage>
</organism>
<dbReference type="Pfam" id="PF12784">
    <property type="entry name" value="PDDEXK_2"/>
    <property type="match status" value="1"/>
</dbReference>
<dbReference type="EMBL" id="LXZO01000156">
    <property type="protein sequence ID" value="PAY43230.1"/>
    <property type="molecule type" value="Genomic_DNA"/>
</dbReference>
<dbReference type="Proteomes" id="UP000218139">
    <property type="component" value="Unassembled WGS sequence"/>
</dbReference>
<dbReference type="PANTHER" id="PTHR41317:SF1">
    <property type="entry name" value="PD-(D_E)XK NUCLEASE FAMILY TRANSPOSASE"/>
    <property type="match status" value="1"/>
</dbReference>
<protein>
    <recommendedName>
        <fullName evidence="3">Rpn family recombination-promoting nuclease/putative transposase</fullName>
    </recommendedName>
</protein>
<proteinExistence type="predicted"/>
<evidence type="ECO:0000313" key="1">
    <source>
        <dbReference type="EMBL" id="PAY43230.1"/>
    </source>
</evidence>
<dbReference type="NCBIfam" id="TIGR01784">
    <property type="entry name" value="T_den_put_tspse"/>
    <property type="match status" value="1"/>
</dbReference>
<dbReference type="RefSeq" id="WP_095759793.1">
    <property type="nucleotide sequence ID" value="NZ_LXZO01000156.1"/>
</dbReference>
<dbReference type="InterPro" id="IPR010106">
    <property type="entry name" value="RpnA"/>
</dbReference>
<comment type="caution">
    <text evidence="1">The sequence shown here is derived from an EMBL/GenBank/DDBJ whole genome shotgun (WGS) entry which is preliminary data.</text>
</comment>
<sequence length="292" mass="34034">MNSKERKRLSEEKWRKATFKDGVIFAWVVADNEDICLKLLQIILPELNIANIVKIRNEDSRKKNKIFHGVRFDVFAEDEQGRMYDIEMQIANNHDLGQRISYYQSNLVSRSVRQGQSFVSKVDTYVIFICDFDFGKQGLPKYTTNLVINETGEVIDNKEHNIVLNIRAKDFSSLGYEVNAFLEYVKSNKISNQLTKNIDDKVKELKKSTERKKSYMVYEQELLTREYYAEQKGLQKGREEGKKEGRKENIIDSIKKLDSQGYDKKQIIDSITAVTAFTAEEISQCYDEIMVK</sequence>
<evidence type="ECO:0008006" key="3">
    <source>
        <dbReference type="Google" id="ProtNLM"/>
    </source>
</evidence>
<reference evidence="1 2" key="1">
    <citation type="submission" date="2016-05" db="EMBL/GenBank/DDBJ databases">
        <authorList>
            <person name="Lee J.-Y."/>
            <person name="Kim E.B."/>
            <person name="Choi Y.-J."/>
        </authorList>
    </citation>
    <scope>NUCLEOTIDE SEQUENCE [LARGE SCALE GENOMIC DNA]</scope>
    <source>
        <strain evidence="1 2">KLA006</strain>
    </source>
</reference>
<accession>A0A9X6XHE1</accession>
<name>A0A9X6XHE1_9LACO</name>
<dbReference type="AlphaFoldDB" id="A0A9X6XHE1"/>
<dbReference type="PANTHER" id="PTHR41317">
    <property type="entry name" value="PD-(D_E)XK NUCLEASE FAMILY TRANSPOSASE"/>
    <property type="match status" value="1"/>
</dbReference>
<evidence type="ECO:0000313" key="2">
    <source>
        <dbReference type="Proteomes" id="UP000218139"/>
    </source>
</evidence>